<organism evidence="9 10">
    <name type="scientific">Drosophila kikkawai</name>
    <name type="common">Fruit fly</name>
    <dbReference type="NCBI Taxonomy" id="30033"/>
    <lineage>
        <taxon>Eukaryota</taxon>
        <taxon>Metazoa</taxon>
        <taxon>Ecdysozoa</taxon>
        <taxon>Arthropoda</taxon>
        <taxon>Hexapoda</taxon>
        <taxon>Insecta</taxon>
        <taxon>Pterygota</taxon>
        <taxon>Neoptera</taxon>
        <taxon>Endopterygota</taxon>
        <taxon>Diptera</taxon>
        <taxon>Brachycera</taxon>
        <taxon>Muscomorpha</taxon>
        <taxon>Ephydroidea</taxon>
        <taxon>Drosophilidae</taxon>
        <taxon>Drosophila</taxon>
        <taxon>Sophophora</taxon>
    </lineage>
</organism>
<evidence type="ECO:0000256" key="8">
    <source>
        <dbReference type="SAM" id="Phobius"/>
    </source>
</evidence>
<dbReference type="PANTHER" id="PTHR42643">
    <property type="entry name" value="IONOTROPIC RECEPTOR 20A-RELATED"/>
    <property type="match status" value="1"/>
</dbReference>
<name>A0A6P4II32_DROKI</name>
<dbReference type="GeneID" id="108075389"/>
<dbReference type="RefSeq" id="XP_017023289.1">
    <property type="nucleotide sequence ID" value="XM_017167800.1"/>
</dbReference>
<comment type="subcellular location">
    <subcellularLocation>
        <location evidence="1">Cell membrane</location>
        <topology evidence="1">Multi-pass membrane protein</topology>
    </subcellularLocation>
</comment>
<keyword evidence="5 8" id="KW-0472">Membrane</keyword>
<dbReference type="Proteomes" id="UP001652661">
    <property type="component" value="Chromosome 3R"/>
</dbReference>
<feature type="transmembrane region" description="Helical" evidence="8">
    <location>
        <begin position="251"/>
        <end position="271"/>
    </location>
</feature>
<evidence type="ECO:0000313" key="9">
    <source>
        <dbReference type="Proteomes" id="UP001652661"/>
    </source>
</evidence>
<keyword evidence="6" id="KW-0675">Receptor</keyword>
<dbReference type="GO" id="GO:0005886">
    <property type="term" value="C:plasma membrane"/>
    <property type="evidence" value="ECO:0007669"/>
    <property type="project" value="UniProtKB-SubCell"/>
</dbReference>
<sequence length="515" mass="60019">MGVICISQDSDIGLFNNLASTFNHMRNERIILWMQVNATEELMQEVCTMAEKYLFGQIVVLDTVSSGNVSVKVYRLRPFPRPYFVLIDDAFSCGAIFQVEHLNFQGKEAIVLPKREYILRYNISYGPKRSFPINSDEDRHIVEFSLRRNLSLKLYQGNVRGPKIDHFDMQLSPRLVTIRDVTETANSFTIVSLIVLVPCGQERLIQNVFKQLEFEDWLLYVLPVYATFVAVEWLMHYTIYRVTGRVHRLNFLNPLVNLRAFAAILGMSFPLCRRWSFSLHQLFLVLSIFGFVFSNFFACKLSALLTKHPRYAQIQSLEQLRLSGMPVVIDKNLENYLKRDIDRYFLKTILPNTVGLDLRQTYNLLLSLNNSFAYIVFKDSFPILDKYQKSLGPKILCDAENLTILSDLQKMYYLSPNSLYKWPLRQFINRIYESGINLYWKKESIGKMRKALNMSLQSVVKQEAVPLSLEHFNWLWPLLIFGYGTAFLVFLIELLLGFIRDRLEKKSSRVPFSEA</sequence>
<gene>
    <name evidence="10" type="primary">LOC108075389</name>
</gene>
<keyword evidence="4 8" id="KW-1133">Transmembrane helix</keyword>
<evidence type="ECO:0000256" key="5">
    <source>
        <dbReference type="ARBA" id="ARBA00023136"/>
    </source>
</evidence>
<keyword evidence="9" id="KW-1185">Reference proteome</keyword>
<protein>
    <submittedName>
        <fullName evidence="10">Uncharacterized protein</fullName>
    </submittedName>
</protein>
<evidence type="ECO:0000256" key="2">
    <source>
        <dbReference type="ARBA" id="ARBA00022475"/>
    </source>
</evidence>
<dbReference type="PANTHER" id="PTHR42643:SF41">
    <property type="entry name" value="IONOTROPIC RECEPTOR 20A-RELATED"/>
    <property type="match status" value="1"/>
</dbReference>
<evidence type="ECO:0000313" key="10">
    <source>
        <dbReference type="RefSeq" id="XP_017023289.1"/>
    </source>
</evidence>
<feature type="transmembrane region" description="Helical" evidence="8">
    <location>
        <begin position="474"/>
        <end position="499"/>
    </location>
</feature>
<proteinExistence type="predicted"/>
<evidence type="ECO:0000256" key="7">
    <source>
        <dbReference type="ARBA" id="ARBA00023180"/>
    </source>
</evidence>
<evidence type="ECO:0000256" key="6">
    <source>
        <dbReference type="ARBA" id="ARBA00023170"/>
    </source>
</evidence>
<feature type="transmembrane region" description="Helical" evidence="8">
    <location>
        <begin position="217"/>
        <end position="239"/>
    </location>
</feature>
<keyword evidence="3 8" id="KW-0812">Transmembrane</keyword>
<keyword evidence="7" id="KW-0325">Glycoprotein</keyword>
<keyword evidence="2" id="KW-1003">Cell membrane</keyword>
<dbReference type="AlphaFoldDB" id="A0A6P4II32"/>
<evidence type="ECO:0000256" key="3">
    <source>
        <dbReference type="ARBA" id="ARBA00022692"/>
    </source>
</evidence>
<feature type="transmembrane region" description="Helical" evidence="8">
    <location>
        <begin position="283"/>
        <end position="305"/>
    </location>
</feature>
<dbReference type="OrthoDB" id="7841600at2759"/>
<reference evidence="10" key="1">
    <citation type="submission" date="2025-08" db="UniProtKB">
        <authorList>
            <consortium name="RefSeq"/>
        </authorList>
    </citation>
    <scope>IDENTIFICATION</scope>
    <source>
        <strain evidence="10">14028-0561.14</strain>
        <tissue evidence="10">Whole fly</tissue>
    </source>
</reference>
<dbReference type="InterPro" id="IPR052192">
    <property type="entry name" value="Insect_Ionotropic_Sensory_Rcpt"/>
</dbReference>
<evidence type="ECO:0000256" key="1">
    <source>
        <dbReference type="ARBA" id="ARBA00004651"/>
    </source>
</evidence>
<evidence type="ECO:0000256" key="4">
    <source>
        <dbReference type="ARBA" id="ARBA00022989"/>
    </source>
</evidence>
<accession>A0A6P4II32</accession>